<reference evidence="2" key="1">
    <citation type="journal article" date="2021" name="Proc. Natl. Acad. Sci. U.S.A.">
        <title>A Catalog of Tens of Thousands of Viruses from Human Metagenomes Reveals Hidden Associations with Chronic Diseases.</title>
        <authorList>
            <person name="Tisza M.J."/>
            <person name="Buck C.B."/>
        </authorList>
    </citation>
    <scope>NUCLEOTIDE SEQUENCE</scope>
    <source>
        <strain evidence="2">CtllZ17</strain>
    </source>
</reference>
<dbReference type="Pfam" id="PF25109">
    <property type="entry name" value="HAD_PNKP"/>
    <property type="match status" value="1"/>
</dbReference>
<sequence length="160" mass="18999">MKYIVFDIDGVLADCSHRLKYIQGKNKDYDKFYSDEEIMKDRLILDITDIIIAFGNFDDYTGVNEEDQTRIIFVSERNRKCLRSTIRWLEKNLNVCIDEDNLFIYPENDCRPDCQIKEDLIKKHIGFENILFAFDDDDKANEMYKKHGVMCYKPNITNVV</sequence>
<dbReference type="InterPro" id="IPR036412">
    <property type="entry name" value="HAD-like_sf"/>
</dbReference>
<protein>
    <recommendedName>
        <fullName evidence="1">Polynucleotide kinase PNKP phosphatase domain-containing protein</fullName>
    </recommendedName>
</protein>
<evidence type="ECO:0000259" key="1">
    <source>
        <dbReference type="Pfam" id="PF25109"/>
    </source>
</evidence>
<evidence type="ECO:0000313" key="2">
    <source>
        <dbReference type="EMBL" id="DAF59735.1"/>
    </source>
</evidence>
<accession>A0A8S5T9U0</accession>
<proteinExistence type="predicted"/>
<organism evidence="2">
    <name type="scientific">virus sp. ctllZ17</name>
    <dbReference type="NCBI Taxonomy" id="2827996"/>
    <lineage>
        <taxon>Viruses</taxon>
    </lineage>
</organism>
<name>A0A8S5T9U0_9VIRU</name>
<dbReference type="SUPFAM" id="SSF56784">
    <property type="entry name" value="HAD-like"/>
    <property type="match status" value="1"/>
</dbReference>
<feature type="domain" description="Polynucleotide kinase PNKP phosphatase" evidence="1">
    <location>
        <begin position="3"/>
        <end position="153"/>
    </location>
</feature>
<dbReference type="InterPro" id="IPR023214">
    <property type="entry name" value="HAD_sf"/>
</dbReference>
<dbReference type="Gene3D" id="3.40.50.1000">
    <property type="entry name" value="HAD superfamily/HAD-like"/>
    <property type="match status" value="1"/>
</dbReference>
<dbReference type="InterPro" id="IPR056782">
    <property type="entry name" value="HAD_PNKP"/>
</dbReference>
<dbReference type="EMBL" id="BK032776">
    <property type="protein sequence ID" value="DAF59735.1"/>
    <property type="molecule type" value="Genomic_DNA"/>
</dbReference>